<keyword evidence="1 3" id="KW-0808">Transferase</keyword>
<dbReference type="CDD" id="cd02440">
    <property type="entry name" value="AdoMet_MTases"/>
    <property type="match status" value="1"/>
</dbReference>
<accession>A0A7C2WDP6</accession>
<reference evidence="3" key="1">
    <citation type="journal article" date="2020" name="mSystems">
        <title>Genome- and Community-Level Interaction Insights into Carbon Utilization and Element Cycling Functions of Hydrothermarchaeota in Hydrothermal Sediment.</title>
        <authorList>
            <person name="Zhou Z."/>
            <person name="Liu Y."/>
            <person name="Xu W."/>
            <person name="Pan J."/>
            <person name="Luo Z.H."/>
            <person name="Li M."/>
        </authorList>
    </citation>
    <scope>NUCLEOTIDE SEQUENCE [LARGE SCALE GENOMIC DNA]</scope>
    <source>
        <strain evidence="3">SpSt-192</strain>
    </source>
</reference>
<name>A0A7C2WDP6_9BACT</name>
<dbReference type="PANTHER" id="PTHR43861:SF3">
    <property type="entry name" value="PUTATIVE (AFU_ORTHOLOGUE AFUA_2G14390)-RELATED"/>
    <property type="match status" value="1"/>
</dbReference>
<dbReference type="AlphaFoldDB" id="A0A7C2WDP6"/>
<evidence type="ECO:0000256" key="2">
    <source>
        <dbReference type="SAM" id="MobiDB-lite"/>
    </source>
</evidence>
<comment type="caution">
    <text evidence="3">The sequence shown here is derived from an EMBL/GenBank/DDBJ whole genome shotgun (WGS) entry which is preliminary data.</text>
</comment>
<dbReference type="Gene3D" id="3.40.50.150">
    <property type="entry name" value="Vaccinia Virus protein VP39"/>
    <property type="match status" value="1"/>
</dbReference>
<keyword evidence="3" id="KW-0489">Methyltransferase</keyword>
<feature type="compositionally biased region" description="Basic residues" evidence="2">
    <location>
        <begin position="24"/>
        <end position="34"/>
    </location>
</feature>
<dbReference type="PANTHER" id="PTHR43861">
    <property type="entry name" value="TRANS-ACONITATE 2-METHYLTRANSFERASE-RELATED"/>
    <property type="match status" value="1"/>
</dbReference>
<gene>
    <name evidence="3" type="ORF">ENP13_04310</name>
</gene>
<feature type="region of interest" description="Disordered" evidence="2">
    <location>
        <begin position="1"/>
        <end position="56"/>
    </location>
</feature>
<dbReference type="InterPro" id="IPR029063">
    <property type="entry name" value="SAM-dependent_MTases_sf"/>
</dbReference>
<sequence>MSGRRGDLRRPRPAGTGRRDGARPRHPRGVRLRPTRPTDRRPRRPRPMNPSALARDQGISVLPAAACYLCGSRGRRTHAGLRDVWLGVPGEWSFRHCRRCRLAWLDPRPERGELPSLYRDGYYTHAPSPEPQRRGAGTVRRLVRTATLPPESGRGARADVEGGAVERLLGRALARSRALKDVANGSVMWIHDVEPGKLLDVGCGDGSFLALMRDLGWDVWGLEPDPLAARVALQRGLRVIRATIEEAQLPGESFGAVTMSHVIEHVPDPIEALRASGRLLRRDGLLVIVTPNAASIGRYWFGHRWNGWEVPRHLFLFTPRSLRACATRAGLEVTDLRTTARSAFRMLPNVRAHVRLLSRWPPTSWAWSGCFSGSTWLEPAHPVARQPAR</sequence>
<dbReference type="Pfam" id="PF13489">
    <property type="entry name" value="Methyltransf_23"/>
    <property type="match status" value="1"/>
</dbReference>
<proteinExistence type="predicted"/>
<evidence type="ECO:0000256" key="1">
    <source>
        <dbReference type="ARBA" id="ARBA00022679"/>
    </source>
</evidence>
<dbReference type="GO" id="GO:0032259">
    <property type="term" value="P:methylation"/>
    <property type="evidence" value="ECO:0007669"/>
    <property type="project" value="UniProtKB-KW"/>
</dbReference>
<evidence type="ECO:0000313" key="3">
    <source>
        <dbReference type="EMBL" id="HEX70450.1"/>
    </source>
</evidence>
<dbReference type="GO" id="GO:0008168">
    <property type="term" value="F:methyltransferase activity"/>
    <property type="evidence" value="ECO:0007669"/>
    <property type="project" value="UniProtKB-KW"/>
</dbReference>
<organism evidence="3">
    <name type="scientific">Thermorudis sp</name>
    <dbReference type="NCBI Taxonomy" id="1969470"/>
    <lineage>
        <taxon>Bacteria</taxon>
        <taxon>Pseudomonadati</taxon>
        <taxon>Thermomicrobiota</taxon>
        <taxon>Thermomicrobia</taxon>
        <taxon>Thermomicrobia incertae sedis</taxon>
        <taxon>Thermorudis</taxon>
    </lineage>
</organism>
<dbReference type="SUPFAM" id="SSF53335">
    <property type="entry name" value="S-adenosyl-L-methionine-dependent methyltransferases"/>
    <property type="match status" value="1"/>
</dbReference>
<protein>
    <submittedName>
        <fullName evidence="3">Class I SAM-dependent methyltransferase</fullName>
    </submittedName>
</protein>
<feature type="compositionally biased region" description="Basic and acidic residues" evidence="2">
    <location>
        <begin position="1"/>
        <end position="10"/>
    </location>
</feature>
<dbReference type="EMBL" id="DSID01000337">
    <property type="protein sequence ID" value="HEX70450.1"/>
    <property type="molecule type" value="Genomic_DNA"/>
</dbReference>